<dbReference type="SUPFAM" id="SSF48179">
    <property type="entry name" value="6-phosphogluconate dehydrogenase C-terminal domain-like"/>
    <property type="match status" value="1"/>
</dbReference>
<keyword evidence="4" id="KW-0963">Cytoplasm</keyword>
<organism evidence="9 10">
    <name type="scientific">Candidatus Limisoma intestinavium</name>
    <dbReference type="NCBI Taxonomy" id="2840856"/>
    <lineage>
        <taxon>Bacteria</taxon>
        <taxon>Pseudomonadati</taxon>
        <taxon>Bacteroidota</taxon>
        <taxon>Bacteroidia</taxon>
        <taxon>Bacteroidales</taxon>
        <taxon>Candidatus Limisoma</taxon>
    </lineage>
</organism>
<comment type="catalytic activity">
    <reaction evidence="4">
        <text>L-proline + NAD(+) = (S)-1-pyrroline-5-carboxylate + NADH + 2 H(+)</text>
        <dbReference type="Rhea" id="RHEA:14105"/>
        <dbReference type="ChEBI" id="CHEBI:15378"/>
        <dbReference type="ChEBI" id="CHEBI:17388"/>
        <dbReference type="ChEBI" id="CHEBI:57540"/>
        <dbReference type="ChEBI" id="CHEBI:57945"/>
        <dbReference type="ChEBI" id="CHEBI:60039"/>
        <dbReference type="EC" id="1.5.1.2"/>
    </reaction>
</comment>
<dbReference type="InterPro" id="IPR000304">
    <property type="entry name" value="Pyrroline-COOH_reductase"/>
</dbReference>
<comment type="caution">
    <text evidence="9">The sequence shown here is derived from an EMBL/GenBank/DDBJ whole genome shotgun (WGS) entry which is preliminary data.</text>
</comment>
<dbReference type="PANTHER" id="PTHR11645">
    <property type="entry name" value="PYRROLINE-5-CARBOXYLATE REDUCTASE"/>
    <property type="match status" value="1"/>
</dbReference>
<evidence type="ECO:0000256" key="4">
    <source>
        <dbReference type="HAMAP-Rule" id="MF_01925"/>
    </source>
</evidence>
<dbReference type="Pfam" id="PF03807">
    <property type="entry name" value="F420_oxidored"/>
    <property type="match status" value="1"/>
</dbReference>
<evidence type="ECO:0000256" key="6">
    <source>
        <dbReference type="PIRSR" id="PIRSR000193-1"/>
    </source>
</evidence>
<reference evidence="9" key="2">
    <citation type="journal article" date="2021" name="PeerJ">
        <title>Extensive microbial diversity within the chicken gut microbiome revealed by metagenomics and culture.</title>
        <authorList>
            <person name="Gilroy R."/>
            <person name="Ravi A."/>
            <person name="Getino M."/>
            <person name="Pursley I."/>
            <person name="Horton D.L."/>
            <person name="Alikhan N.F."/>
            <person name="Baker D."/>
            <person name="Gharbi K."/>
            <person name="Hall N."/>
            <person name="Watson M."/>
            <person name="Adriaenssens E.M."/>
            <person name="Foster-Nyarko E."/>
            <person name="Jarju S."/>
            <person name="Secka A."/>
            <person name="Antonio M."/>
            <person name="Oren A."/>
            <person name="Chaudhuri R.R."/>
            <person name="La Ragione R."/>
            <person name="Hildebrand F."/>
            <person name="Pallen M.J."/>
        </authorList>
    </citation>
    <scope>NUCLEOTIDE SEQUENCE</scope>
    <source>
        <strain evidence="9">17073</strain>
    </source>
</reference>
<evidence type="ECO:0000256" key="2">
    <source>
        <dbReference type="ARBA" id="ARBA00022857"/>
    </source>
</evidence>
<dbReference type="EMBL" id="DVMS01000199">
    <property type="protein sequence ID" value="HIU39418.1"/>
    <property type="molecule type" value="Genomic_DNA"/>
</dbReference>
<dbReference type="Gene3D" id="1.10.3730.10">
    <property type="entry name" value="ProC C-terminal domain-like"/>
    <property type="match status" value="1"/>
</dbReference>
<evidence type="ECO:0000256" key="5">
    <source>
        <dbReference type="NCBIfam" id="TIGR00112"/>
    </source>
</evidence>
<protein>
    <recommendedName>
        <fullName evidence="4 5">Pyrroline-5-carboxylate reductase</fullName>
        <shortName evidence="4">P5C reductase</shortName>
        <shortName evidence="4">P5CR</shortName>
        <ecNumber evidence="4 5">1.5.1.2</ecNumber>
    </recommendedName>
    <alternativeName>
        <fullName evidence="4">PCA reductase</fullName>
    </alternativeName>
</protein>
<dbReference type="HAMAP" id="MF_01925">
    <property type="entry name" value="P5C_reductase"/>
    <property type="match status" value="1"/>
</dbReference>
<comment type="catalytic activity">
    <reaction evidence="4">
        <text>L-proline + NADP(+) = (S)-1-pyrroline-5-carboxylate + NADPH + 2 H(+)</text>
        <dbReference type="Rhea" id="RHEA:14109"/>
        <dbReference type="ChEBI" id="CHEBI:15378"/>
        <dbReference type="ChEBI" id="CHEBI:17388"/>
        <dbReference type="ChEBI" id="CHEBI:57783"/>
        <dbReference type="ChEBI" id="CHEBI:58349"/>
        <dbReference type="ChEBI" id="CHEBI:60039"/>
        <dbReference type="EC" id="1.5.1.2"/>
    </reaction>
</comment>
<dbReference type="Pfam" id="PF14748">
    <property type="entry name" value="P5CR_dimer"/>
    <property type="match status" value="1"/>
</dbReference>
<accession>A0A9D1LG51</accession>
<dbReference type="InterPro" id="IPR008927">
    <property type="entry name" value="6-PGluconate_DH-like_C_sf"/>
</dbReference>
<dbReference type="NCBIfam" id="TIGR00112">
    <property type="entry name" value="proC"/>
    <property type="match status" value="1"/>
</dbReference>
<dbReference type="Proteomes" id="UP000824076">
    <property type="component" value="Unassembled WGS sequence"/>
</dbReference>
<dbReference type="InterPro" id="IPR029036">
    <property type="entry name" value="P5CR_dimer"/>
</dbReference>
<evidence type="ECO:0000256" key="3">
    <source>
        <dbReference type="ARBA" id="ARBA00023002"/>
    </source>
</evidence>
<dbReference type="SUPFAM" id="SSF51735">
    <property type="entry name" value="NAD(P)-binding Rossmann-fold domains"/>
    <property type="match status" value="1"/>
</dbReference>
<evidence type="ECO:0000259" key="7">
    <source>
        <dbReference type="Pfam" id="PF03807"/>
    </source>
</evidence>
<reference evidence="9" key="1">
    <citation type="submission" date="2020-10" db="EMBL/GenBank/DDBJ databases">
        <authorList>
            <person name="Gilroy R."/>
        </authorList>
    </citation>
    <scope>NUCLEOTIDE SEQUENCE</scope>
    <source>
        <strain evidence="9">17073</strain>
    </source>
</reference>
<comment type="function">
    <text evidence="4">Catalyzes the reduction of 1-pyrroline-5-carboxylate (PCA) to L-proline.</text>
</comment>
<comment type="similarity">
    <text evidence="1 4">Belongs to the pyrroline-5-carboxylate reductase family.</text>
</comment>
<feature type="binding site" evidence="6">
    <location>
        <begin position="6"/>
        <end position="11"/>
    </location>
    <ligand>
        <name>NADP(+)</name>
        <dbReference type="ChEBI" id="CHEBI:58349"/>
    </ligand>
</feature>
<comment type="subcellular location">
    <subcellularLocation>
        <location evidence="4">Cytoplasm</location>
    </subcellularLocation>
</comment>
<dbReference type="PIRSF" id="PIRSF000193">
    <property type="entry name" value="Pyrrol-5-carb_rd"/>
    <property type="match status" value="1"/>
</dbReference>
<feature type="domain" description="Pyrroline-5-carboxylate reductase catalytic N-terminal" evidence="7">
    <location>
        <begin position="2"/>
        <end position="99"/>
    </location>
</feature>
<keyword evidence="2 4" id="KW-0521">NADP</keyword>
<feature type="domain" description="Pyrroline-5-carboxylate reductase dimerisation" evidence="8">
    <location>
        <begin position="164"/>
        <end position="262"/>
    </location>
</feature>
<dbReference type="InterPro" id="IPR028939">
    <property type="entry name" value="P5C_Rdtase_cat_N"/>
</dbReference>
<dbReference type="InterPro" id="IPR036291">
    <property type="entry name" value="NAD(P)-bd_dom_sf"/>
</dbReference>
<comment type="pathway">
    <text evidence="4">Amino-acid biosynthesis; L-proline biosynthesis; L-proline from L-glutamate 5-semialdehyde: step 1/1.</text>
</comment>
<evidence type="ECO:0000256" key="1">
    <source>
        <dbReference type="ARBA" id="ARBA00005525"/>
    </source>
</evidence>
<dbReference type="GO" id="GO:0004735">
    <property type="term" value="F:pyrroline-5-carboxylate reductase activity"/>
    <property type="evidence" value="ECO:0007669"/>
    <property type="project" value="UniProtKB-UniRule"/>
</dbReference>
<dbReference type="EC" id="1.5.1.2" evidence="4 5"/>
<sequence>MKIAIIGCGNMGGAIVRGLAGDKAFMGKNSIAVSNRSAAKLDALKAEFPAVSTSTCNRTVVDGADMVILAVKPWLVDTVAEEIKPVANVRQTIVSVAAGVDFSRLQAVFALPDGVPALFRVVPNTAIAIGESMTVVSGCGVSEQQTGEVCSLFDRLGETLLVEERLLDAAMALGSCGTAYALRYVRAAMEAGIELGLYPEQAEKIVAQTVKGAAEILLRGGAHPEAEIDKVTTPGGYTIKGLNRMEECGFSNAVIEGHKASVGK</sequence>
<evidence type="ECO:0000313" key="10">
    <source>
        <dbReference type="Proteomes" id="UP000824076"/>
    </source>
</evidence>
<name>A0A9D1LG51_9BACT</name>
<keyword evidence="4" id="KW-0028">Amino-acid biosynthesis</keyword>
<keyword evidence="4" id="KW-0641">Proline biosynthesis</keyword>
<feature type="binding site" evidence="6">
    <location>
        <begin position="70"/>
        <end position="73"/>
    </location>
    <ligand>
        <name>NADP(+)</name>
        <dbReference type="ChEBI" id="CHEBI:58349"/>
    </ligand>
</feature>
<dbReference type="AlphaFoldDB" id="A0A9D1LG51"/>
<evidence type="ECO:0000259" key="8">
    <source>
        <dbReference type="Pfam" id="PF14748"/>
    </source>
</evidence>
<dbReference type="PANTHER" id="PTHR11645:SF0">
    <property type="entry name" value="PYRROLINE-5-CARBOXYLATE REDUCTASE 3"/>
    <property type="match status" value="1"/>
</dbReference>
<proteinExistence type="inferred from homology"/>
<keyword evidence="3 4" id="KW-0560">Oxidoreductase</keyword>
<dbReference type="Gene3D" id="3.40.50.720">
    <property type="entry name" value="NAD(P)-binding Rossmann-like Domain"/>
    <property type="match status" value="1"/>
</dbReference>
<dbReference type="GO" id="GO:0005737">
    <property type="term" value="C:cytoplasm"/>
    <property type="evidence" value="ECO:0007669"/>
    <property type="project" value="UniProtKB-SubCell"/>
</dbReference>
<feature type="binding site" evidence="6">
    <location>
        <position position="57"/>
    </location>
    <ligand>
        <name>NADPH</name>
        <dbReference type="ChEBI" id="CHEBI:57783"/>
    </ligand>
</feature>
<dbReference type="GO" id="GO:0055129">
    <property type="term" value="P:L-proline biosynthetic process"/>
    <property type="evidence" value="ECO:0007669"/>
    <property type="project" value="UniProtKB-UniRule"/>
</dbReference>
<evidence type="ECO:0000313" key="9">
    <source>
        <dbReference type="EMBL" id="HIU39418.1"/>
    </source>
</evidence>
<gene>
    <name evidence="4 9" type="primary">proC</name>
    <name evidence="9" type="ORF">IAD18_07120</name>
</gene>